<keyword evidence="3" id="KW-1185">Reference proteome</keyword>
<evidence type="ECO:0000256" key="1">
    <source>
        <dbReference type="SAM" id="SignalP"/>
    </source>
</evidence>
<evidence type="ECO:0000313" key="3">
    <source>
        <dbReference type="Proteomes" id="UP000503447"/>
    </source>
</evidence>
<feature type="chain" id="PRO_5027121986" description="PEP-CTERM protein-sorting domain-containing protein" evidence="1">
    <location>
        <begin position="22"/>
        <end position="229"/>
    </location>
</feature>
<reference evidence="3" key="1">
    <citation type="submission" date="2020-05" db="EMBL/GenBank/DDBJ databases">
        <title>Frigoriglobus tundricola gen. nov., sp. nov., a psychrotolerant cellulolytic planctomycete of the family Gemmataceae with two divergent copies of 16S rRNA gene.</title>
        <authorList>
            <person name="Kulichevskaya I.S."/>
            <person name="Ivanova A.A."/>
            <person name="Naumoff D.G."/>
            <person name="Beletsky A.V."/>
            <person name="Rijpstra W.I.C."/>
            <person name="Sinninghe Damste J.S."/>
            <person name="Mardanov A.V."/>
            <person name="Ravin N.V."/>
            <person name="Dedysh S.N."/>
        </authorList>
    </citation>
    <scope>NUCLEOTIDE SEQUENCE [LARGE SCALE GENOMIC DNA]</scope>
    <source>
        <strain evidence="3">PL17</strain>
    </source>
</reference>
<dbReference type="EMBL" id="CP053452">
    <property type="protein sequence ID" value="QJW97146.1"/>
    <property type="molecule type" value="Genomic_DNA"/>
</dbReference>
<keyword evidence="1" id="KW-0732">Signal</keyword>
<dbReference type="AlphaFoldDB" id="A0A6M5YUR7"/>
<evidence type="ECO:0008006" key="4">
    <source>
        <dbReference type="Google" id="ProtNLM"/>
    </source>
</evidence>
<organism evidence="2 3">
    <name type="scientific">Frigoriglobus tundricola</name>
    <dbReference type="NCBI Taxonomy" id="2774151"/>
    <lineage>
        <taxon>Bacteria</taxon>
        <taxon>Pseudomonadati</taxon>
        <taxon>Planctomycetota</taxon>
        <taxon>Planctomycetia</taxon>
        <taxon>Gemmatales</taxon>
        <taxon>Gemmataceae</taxon>
        <taxon>Frigoriglobus</taxon>
    </lineage>
</organism>
<proteinExistence type="predicted"/>
<gene>
    <name evidence="2" type="ORF">FTUN_4711</name>
</gene>
<dbReference type="KEGG" id="ftj:FTUN_4711"/>
<dbReference type="Proteomes" id="UP000503447">
    <property type="component" value="Chromosome"/>
</dbReference>
<evidence type="ECO:0000313" key="2">
    <source>
        <dbReference type="EMBL" id="QJW97146.1"/>
    </source>
</evidence>
<name>A0A6M5YUR7_9BACT</name>
<dbReference type="RefSeq" id="WP_171472582.1">
    <property type="nucleotide sequence ID" value="NZ_CP053452.2"/>
</dbReference>
<protein>
    <recommendedName>
        <fullName evidence="4">PEP-CTERM protein-sorting domain-containing protein</fullName>
    </recommendedName>
</protein>
<feature type="signal peptide" evidence="1">
    <location>
        <begin position="1"/>
        <end position="21"/>
    </location>
</feature>
<sequence length="229" mass="22887">MIHRSGLLLIGLVTLATPAPAAAGLIAYADAGAFQAAAAGGGNIDFAGMVQSHQYVSYPASGGLSVGGVTFSIANPVAGDAVNVTSRNYYPGATYARDFLVNAYVPSANTLTMTITLPTPVTAVGLDLGTFKGGALGFAFSNGATFTQSGTATFGQTAFLGFTSSPPFTSLTITESLSGGEALVIDDLQYGIAAPEPASVALLASGLLAVGCRRLLGRRTTGDAAPRAA</sequence>
<accession>A0A6M5YUR7</accession>